<organism evidence="2 3">
    <name type="scientific">Eumeta variegata</name>
    <name type="common">Bagworm moth</name>
    <name type="synonym">Eumeta japonica</name>
    <dbReference type="NCBI Taxonomy" id="151549"/>
    <lineage>
        <taxon>Eukaryota</taxon>
        <taxon>Metazoa</taxon>
        <taxon>Ecdysozoa</taxon>
        <taxon>Arthropoda</taxon>
        <taxon>Hexapoda</taxon>
        <taxon>Insecta</taxon>
        <taxon>Pterygota</taxon>
        <taxon>Neoptera</taxon>
        <taxon>Endopterygota</taxon>
        <taxon>Lepidoptera</taxon>
        <taxon>Glossata</taxon>
        <taxon>Ditrysia</taxon>
        <taxon>Tineoidea</taxon>
        <taxon>Psychidae</taxon>
        <taxon>Oiketicinae</taxon>
        <taxon>Eumeta</taxon>
    </lineage>
</organism>
<keyword evidence="3" id="KW-1185">Reference proteome</keyword>
<dbReference type="EMBL" id="BGZK01000511">
    <property type="protein sequence ID" value="GBP47851.1"/>
    <property type="molecule type" value="Genomic_DNA"/>
</dbReference>
<evidence type="ECO:0000256" key="1">
    <source>
        <dbReference type="SAM" id="MobiDB-lite"/>
    </source>
</evidence>
<feature type="region of interest" description="Disordered" evidence="1">
    <location>
        <begin position="91"/>
        <end position="111"/>
    </location>
</feature>
<dbReference type="AlphaFoldDB" id="A0A4C1W9Y7"/>
<gene>
    <name evidence="2" type="ORF">EVAR_43542_1</name>
</gene>
<accession>A0A4C1W9Y7</accession>
<dbReference type="Proteomes" id="UP000299102">
    <property type="component" value="Unassembled WGS sequence"/>
</dbReference>
<protein>
    <submittedName>
        <fullName evidence="2">Uncharacterized protein</fullName>
    </submittedName>
</protein>
<proteinExistence type="predicted"/>
<evidence type="ECO:0000313" key="2">
    <source>
        <dbReference type="EMBL" id="GBP47851.1"/>
    </source>
</evidence>
<sequence length="121" mass="13665">MVPGDILCRDDSLQASSIVHVTRRRHSHMPSGRVRRSYDSCSTGCPTHRLTTWHSRPIDSTFRRTFLVDFSLTLPTRTGARVCGIDIFTPTPSTQKGIQNKNNSDKESSTKNMINVYKQAK</sequence>
<evidence type="ECO:0000313" key="3">
    <source>
        <dbReference type="Proteomes" id="UP000299102"/>
    </source>
</evidence>
<dbReference type="OrthoDB" id="8583677at2759"/>
<name>A0A4C1W9Y7_EUMVA</name>
<comment type="caution">
    <text evidence="2">The sequence shown here is derived from an EMBL/GenBank/DDBJ whole genome shotgun (WGS) entry which is preliminary data.</text>
</comment>
<reference evidence="2 3" key="1">
    <citation type="journal article" date="2019" name="Commun. Biol.">
        <title>The bagworm genome reveals a unique fibroin gene that provides high tensile strength.</title>
        <authorList>
            <person name="Kono N."/>
            <person name="Nakamura H."/>
            <person name="Ohtoshi R."/>
            <person name="Tomita M."/>
            <person name="Numata K."/>
            <person name="Arakawa K."/>
        </authorList>
    </citation>
    <scope>NUCLEOTIDE SEQUENCE [LARGE SCALE GENOMIC DNA]</scope>
</reference>
<feature type="compositionally biased region" description="Polar residues" evidence="1">
    <location>
        <begin position="91"/>
        <end position="102"/>
    </location>
</feature>